<evidence type="ECO:0000313" key="14">
    <source>
        <dbReference type="RefSeq" id="XP_016984750.1"/>
    </source>
</evidence>
<reference evidence="14" key="1">
    <citation type="submission" date="2025-08" db="UniProtKB">
        <authorList>
            <consortium name="RefSeq"/>
        </authorList>
    </citation>
    <scope>IDENTIFICATION</scope>
</reference>
<evidence type="ECO:0000256" key="1">
    <source>
        <dbReference type="ARBA" id="ARBA00004123"/>
    </source>
</evidence>
<dbReference type="InterPro" id="IPR000253">
    <property type="entry name" value="FHA_dom"/>
</dbReference>
<feature type="compositionally biased region" description="Basic and acidic residues" evidence="12">
    <location>
        <begin position="188"/>
        <end position="207"/>
    </location>
</feature>
<feature type="compositionally biased region" description="Basic residues" evidence="12">
    <location>
        <begin position="114"/>
        <end position="124"/>
    </location>
</feature>
<feature type="domain" description="FHA" evidence="13">
    <location>
        <begin position="327"/>
        <end position="390"/>
    </location>
</feature>
<dbReference type="PROSITE" id="PS50006">
    <property type="entry name" value="FHA_DOMAIN"/>
    <property type="match status" value="1"/>
</dbReference>
<dbReference type="InterPro" id="IPR050923">
    <property type="entry name" value="Cell_Proc_Reg/RNA_Proc"/>
</dbReference>
<evidence type="ECO:0000256" key="3">
    <source>
        <dbReference type="ARBA" id="ARBA00022553"/>
    </source>
</evidence>
<name>A0A6P4F2W8_DRORH</name>
<keyword evidence="7" id="KW-0175">Coiled coil</keyword>
<dbReference type="GO" id="GO:0031047">
    <property type="term" value="P:regulatory ncRNA-mediated gene silencing"/>
    <property type="evidence" value="ECO:0007669"/>
    <property type="project" value="UniProtKB-KW"/>
</dbReference>
<keyword evidence="9" id="KW-0508">mRNA splicing</keyword>
<dbReference type="GO" id="GO:0008380">
    <property type="term" value="P:RNA splicing"/>
    <property type="evidence" value="ECO:0007669"/>
    <property type="project" value="UniProtKB-KW"/>
</dbReference>
<dbReference type="PANTHER" id="PTHR23308">
    <property type="entry name" value="NUCLEAR INHIBITOR OF PROTEIN PHOSPHATASE-1"/>
    <property type="match status" value="1"/>
</dbReference>
<dbReference type="InterPro" id="IPR008984">
    <property type="entry name" value="SMAD_FHA_dom_sf"/>
</dbReference>
<feature type="compositionally biased region" description="Low complexity" evidence="12">
    <location>
        <begin position="173"/>
        <end position="184"/>
    </location>
</feature>
<gene>
    <name evidence="14" type="primary">LOC108048527</name>
</gene>
<keyword evidence="6" id="KW-0832">Ubl conjugation</keyword>
<keyword evidence="4" id="KW-0507">mRNA processing</keyword>
<keyword evidence="5" id="KW-0747">Spliceosome</keyword>
<keyword evidence="2" id="KW-1017">Isopeptide bond</keyword>
<dbReference type="GO" id="GO:0005681">
    <property type="term" value="C:spliceosomal complex"/>
    <property type="evidence" value="ECO:0007669"/>
    <property type="project" value="UniProtKB-KW"/>
</dbReference>
<evidence type="ECO:0000256" key="12">
    <source>
        <dbReference type="SAM" id="MobiDB-lite"/>
    </source>
</evidence>
<evidence type="ECO:0000256" key="9">
    <source>
        <dbReference type="ARBA" id="ARBA00023187"/>
    </source>
</evidence>
<keyword evidence="8" id="KW-0943">RNA-mediated gene silencing</keyword>
<keyword evidence="10" id="KW-0539">Nucleus</keyword>
<evidence type="ECO:0000259" key="13">
    <source>
        <dbReference type="PROSITE" id="PS50006"/>
    </source>
</evidence>
<evidence type="ECO:0000256" key="6">
    <source>
        <dbReference type="ARBA" id="ARBA00022843"/>
    </source>
</evidence>
<comment type="subcellular location">
    <subcellularLocation>
        <location evidence="1">Nucleus</location>
    </subcellularLocation>
</comment>
<evidence type="ECO:0000256" key="7">
    <source>
        <dbReference type="ARBA" id="ARBA00023054"/>
    </source>
</evidence>
<evidence type="ECO:0000256" key="5">
    <source>
        <dbReference type="ARBA" id="ARBA00022728"/>
    </source>
</evidence>
<evidence type="ECO:0000256" key="10">
    <source>
        <dbReference type="ARBA" id="ARBA00023242"/>
    </source>
</evidence>
<feature type="region of interest" description="Disordered" evidence="12">
    <location>
        <begin position="419"/>
        <end position="445"/>
    </location>
</feature>
<feature type="compositionally biased region" description="Low complexity" evidence="12">
    <location>
        <begin position="43"/>
        <end position="64"/>
    </location>
</feature>
<dbReference type="SMART" id="SM00240">
    <property type="entry name" value="FHA"/>
    <property type="match status" value="1"/>
</dbReference>
<protein>
    <submittedName>
        <fullName evidence="14">FHA domain-containing protein DDL</fullName>
    </submittedName>
</protein>
<dbReference type="Gene3D" id="2.60.200.20">
    <property type="match status" value="1"/>
</dbReference>
<dbReference type="Pfam" id="PF00498">
    <property type="entry name" value="FHA"/>
    <property type="match status" value="1"/>
</dbReference>
<sequence length="445" mass="52330">MGKRRSRERDQEPQSSSGDEEDTKISERNSSKSKKTKRKAARDSSSSSDSSSGSKKSTHSSLSPGRKKLRPGRKPRDSPEATEKRSKLPAKPSEEVQEQRSKWDSPEHSGSHRNSTRQRRHSRSRSRDRGERERDRERERERDRDRGDRDRERNRDRERDNQMQRGKERRQRSPGQRQRSPGQRQRSRSSERKDRERDRQRRSPERRPVRRSQSPRDRTHRGGRDFGQGRQRNQRRDNRNRNEDEQYDWGKQGDDKAPPEEEEPVDKEKPNFGLSGALTEDTNKVNGVVVKYSEPPEARKPKRRWRLYPFKGETALPTLHIHRQSCFLVGRDRKVVDLAVDHPSCSKQHAALQYRLVPFEREDGSNGKRVRLYLIDLESANGTFLNNKKIDGRKYYELMEKDVIKFGFSSREYVLLHENSKEDQEDDDVHIKDEPQDAPAEVANP</sequence>
<proteinExistence type="predicted"/>
<dbReference type="CDD" id="cd22718">
    <property type="entry name" value="FHA_SNIP1"/>
    <property type="match status" value="1"/>
</dbReference>
<dbReference type="FunFam" id="2.60.200.20:FF:000008">
    <property type="entry name" value="smad nuclear-interacting protein 1"/>
    <property type="match status" value="1"/>
</dbReference>
<keyword evidence="3" id="KW-0597">Phosphoprotein</keyword>
<accession>A0A6P4F2W8</accession>
<comment type="function">
    <text evidence="11">Required for pre-mRNA splicing as component of the spliceosome. As a component of the minor spliceosome, involved in the splicing of U12-type introns in pre-mRNAs. Down-regulates NF-kappa-B signaling by competing with RELA for CREBBP/EP300 binding. Involved in the microRNA (miRNA) biogenesis. May be involved in cyclin-D1/CCND1 mRNA stability through the SNARP complex which associates with both the 3'end of the CCND1 gene and its mRNA.</text>
</comment>
<dbReference type="SUPFAM" id="SSF49879">
    <property type="entry name" value="SMAD/FHA domain"/>
    <property type="match status" value="1"/>
</dbReference>
<dbReference type="AlphaFoldDB" id="A0A6P4F2W8"/>
<feature type="compositionally biased region" description="Basic and acidic residues" evidence="12">
    <location>
        <begin position="234"/>
        <end position="244"/>
    </location>
</feature>
<evidence type="ECO:0000256" key="11">
    <source>
        <dbReference type="ARBA" id="ARBA00055964"/>
    </source>
</evidence>
<feature type="compositionally biased region" description="Basic and acidic residues" evidence="12">
    <location>
        <begin position="214"/>
        <end position="224"/>
    </location>
</feature>
<dbReference type="RefSeq" id="XP_016984750.1">
    <property type="nucleotide sequence ID" value="XM_017129261.1"/>
</dbReference>
<feature type="compositionally biased region" description="Basic and acidic residues" evidence="12">
    <location>
        <begin position="125"/>
        <end position="166"/>
    </location>
</feature>
<evidence type="ECO:0000256" key="8">
    <source>
        <dbReference type="ARBA" id="ARBA00023158"/>
    </source>
</evidence>
<evidence type="ECO:0000256" key="2">
    <source>
        <dbReference type="ARBA" id="ARBA00022499"/>
    </source>
</evidence>
<dbReference type="GO" id="GO:0006397">
    <property type="term" value="P:mRNA processing"/>
    <property type="evidence" value="ECO:0007669"/>
    <property type="project" value="UniProtKB-KW"/>
</dbReference>
<organism evidence="14">
    <name type="scientific">Drosophila rhopaloa</name>
    <name type="common">Fruit fly</name>
    <dbReference type="NCBI Taxonomy" id="1041015"/>
    <lineage>
        <taxon>Eukaryota</taxon>
        <taxon>Metazoa</taxon>
        <taxon>Ecdysozoa</taxon>
        <taxon>Arthropoda</taxon>
        <taxon>Hexapoda</taxon>
        <taxon>Insecta</taxon>
        <taxon>Pterygota</taxon>
        <taxon>Neoptera</taxon>
        <taxon>Endopterygota</taxon>
        <taxon>Diptera</taxon>
        <taxon>Brachycera</taxon>
        <taxon>Muscomorpha</taxon>
        <taxon>Ephydroidea</taxon>
        <taxon>Drosophilidae</taxon>
        <taxon>Drosophila</taxon>
        <taxon>Sophophora</taxon>
    </lineage>
</organism>
<feature type="region of interest" description="Disordered" evidence="12">
    <location>
        <begin position="1"/>
        <end position="280"/>
    </location>
</feature>
<evidence type="ECO:0000256" key="4">
    <source>
        <dbReference type="ARBA" id="ARBA00022664"/>
    </source>
</evidence>
<feature type="compositionally biased region" description="Basic residues" evidence="12">
    <location>
        <begin position="31"/>
        <end position="40"/>
    </location>
</feature>
<dbReference type="GeneID" id="108048527"/>
<dbReference type="OrthoDB" id="444265at2759"/>
<feature type="compositionally biased region" description="Basic and acidic residues" evidence="12">
    <location>
        <begin position="74"/>
        <end position="110"/>
    </location>
</feature>
<dbReference type="RefSeq" id="XP_016984750.2">
    <property type="nucleotide sequence ID" value="XM_017129261.2"/>
</dbReference>